<dbReference type="eggNOG" id="ENOG50321V6">
    <property type="taxonomic scope" value="Bacteria"/>
</dbReference>
<evidence type="ECO:0000313" key="2">
    <source>
        <dbReference type="EMBL" id="EAR11745.1"/>
    </source>
</evidence>
<evidence type="ECO:0000313" key="3">
    <source>
        <dbReference type="Proteomes" id="UP000003053"/>
    </source>
</evidence>
<dbReference type="EMBL" id="AAOG01000004">
    <property type="protein sequence ID" value="EAR11745.1"/>
    <property type="molecule type" value="Genomic_DNA"/>
</dbReference>
<keyword evidence="3" id="KW-1185">Reference proteome</keyword>
<gene>
    <name evidence="2" type="ORF">PI23P_01035</name>
</gene>
<keyword evidence="1" id="KW-0732">Signal</keyword>
<sequence length="158" mass="17526">MFLRVFSFLLFLIVVTSCNQLSLSKGKNSTVLDTIVDFSSVDTAPSFKVCDSIIVKDSKSECFGKTLHQMVGVELVKYPFSVQDSISEMVYVDVLISARGKITLAAVSSSFVVKEQLPQLDSILRVVMEKIPNVYAAIKRGIPVASKYRLPIKIELKE</sequence>
<dbReference type="PROSITE" id="PS51257">
    <property type="entry name" value="PROKAR_LIPOPROTEIN"/>
    <property type="match status" value="1"/>
</dbReference>
<protein>
    <recommendedName>
        <fullName evidence="4">TonB C-terminal domain-containing protein</fullName>
    </recommendedName>
</protein>
<feature type="chain" id="PRO_5002665808" description="TonB C-terminal domain-containing protein" evidence="1">
    <location>
        <begin position="20"/>
        <end position="158"/>
    </location>
</feature>
<reference evidence="2 3" key="1">
    <citation type="submission" date="2006-02" db="EMBL/GenBank/DDBJ databases">
        <authorList>
            <person name="Murray A."/>
            <person name="Staley J."/>
            <person name="Ferriera S."/>
            <person name="Johnson J."/>
            <person name="Kravitz S."/>
            <person name="Halpern A."/>
            <person name="Remington K."/>
            <person name="Beeson K."/>
            <person name="Tran B."/>
            <person name="Rogers Y.-H."/>
            <person name="Friedman R."/>
            <person name="Venter J.C."/>
        </authorList>
    </citation>
    <scope>NUCLEOTIDE SEQUENCE [LARGE SCALE GENOMIC DNA]</scope>
    <source>
        <strain evidence="2 3">23-P</strain>
    </source>
</reference>
<evidence type="ECO:0000256" key="1">
    <source>
        <dbReference type="SAM" id="SignalP"/>
    </source>
</evidence>
<name>A4C2E4_9FLAO</name>
<evidence type="ECO:0008006" key="4">
    <source>
        <dbReference type="Google" id="ProtNLM"/>
    </source>
</evidence>
<dbReference type="OrthoDB" id="1191002at2"/>
<organism evidence="2 3">
    <name type="scientific">Polaribacter irgensii 23-P</name>
    <dbReference type="NCBI Taxonomy" id="313594"/>
    <lineage>
        <taxon>Bacteria</taxon>
        <taxon>Pseudomonadati</taxon>
        <taxon>Bacteroidota</taxon>
        <taxon>Flavobacteriia</taxon>
        <taxon>Flavobacteriales</taxon>
        <taxon>Flavobacteriaceae</taxon>
    </lineage>
</organism>
<feature type="signal peptide" evidence="1">
    <location>
        <begin position="1"/>
        <end position="19"/>
    </location>
</feature>
<dbReference type="Proteomes" id="UP000003053">
    <property type="component" value="Unassembled WGS sequence"/>
</dbReference>
<dbReference type="HOGENOM" id="CLU_129713_0_0_10"/>
<dbReference type="RefSeq" id="WP_004568826.1">
    <property type="nucleotide sequence ID" value="NZ_CH724148.1"/>
</dbReference>
<comment type="caution">
    <text evidence="2">The sequence shown here is derived from an EMBL/GenBank/DDBJ whole genome shotgun (WGS) entry which is preliminary data.</text>
</comment>
<proteinExistence type="predicted"/>
<accession>A4C2E4</accession>
<dbReference type="AlphaFoldDB" id="A4C2E4"/>
<dbReference type="STRING" id="313594.PI23P_01035"/>